<feature type="region of interest" description="Disordered" evidence="9">
    <location>
        <begin position="1"/>
        <end position="34"/>
    </location>
</feature>
<feature type="compositionally biased region" description="Gly residues" evidence="9">
    <location>
        <begin position="157"/>
        <end position="170"/>
    </location>
</feature>
<accession>A0A7G2CL06</accession>
<evidence type="ECO:0000313" key="12">
    <source>
        <dbReference type="Proteomes" id="UP000515908"/>
    </source>
</evidence>
<keyword evidence="4 8" id="KW-0547">Nucleotide-binding</keyword>
<dbReference type="HAMAP" id="MF_03025">
    <property type="entry name" value="Katanin_p60_AL2"/>
    <property type="match status" value="1"/>
</dbReference>
<keyword evidence="12" id="KW-1185">Reference proteome</keyword>
<dbReference type="GO" id="GO:0005874">
    <property type="term" value="C:microtubule"/>
    <property type="evidence" value="ECO:0007669"/>
    <property type="project" value="UniProtKB-KW"/>
</dbReference>
<feature type="region of interest" description="Disordered" evidence="9">
    <location>
        <begin position="131"/>
        <end position="213"/>
    </location>
</feature>
<dbReference type="EMBL" id="LR877158">
    <property type="protein sequence ID" value="CAD2219604.1"/>
    <property type="molecule type" value="Genomic_DNA"/>
</dbReference>
<evidence type="ECO:0000256" key="3">
    <source>
        <dbReference type="ARBA" id="ARBA00022701"/>
    </source>
</evidence>
<dbReference type="GO" id="GO:0005737">
    <property type="term" value="C:cytoplasm"/>
    <property type="evidence" value="ECO:0007669"/>
    <property type="project" value="UniProtKB-SubCell"/>
</dbReference>
<feature type="binding site" evidence="8">
    <location>
        <begin position="314"/>
        <end position="321"/>
    </location>
    <ligand>
        <name>ATP</name>
        <dbReference type="ChEBI" id="CHEBI:30616"/>
    </ligand>
</feature>
<dbReference type="Pfam" id="PF17862">
    <property type="entry name" value="AAA_lid_3"/>
    <property type="match status" value="1"/>
</dbReference>
<dbReference type="InterPro" id="IPR027417">
    <property type="entry name" value="P-loop_NTPase"/>
</dbReference>
<dbReference type="PROSITE" id="PS50896">
    <property type="entry name" value="LISH"/>
    <property type="match status" value="1"/>
</dbReference>
<keyword evidence="7 8" id="KW-0413">Isomerase</keyword>
<feature type="domain" description="AAA+ ATPase" evidence="10">
    <location>
        <begin position="306"/>
        <end position="444"/>
    </location>
</feature>
<keyword evidence="5 8" id="KW-0067">ATP-binding</keyword>
<dbReference type="PANTHER" id="PTHR23074:SF78">
    <property type="entry name" value="KATANIN P60 ATPASE-CONTAINING SUBUNIT A-LIKE 2"/>
    <property type="match status" value="1"/>
</dbReference>
<evidence type="ECO:0000313" key="11">
    <source>
        <dbReference type="EMBL" id="CAD2219604.1"/>
    </source>
</evidence>
<feature type="compositionally biased region" description="Polar residues" evidence="9">
    <location>
        <begin position="18"/>
        <end position="27"/>
    </location>
</feature>
<keyword evidence="3 8" id="KW-0493">Microtubule</keyword>
<evidence type="ECO:0000256" key="1">
    <source>
        <dbReference type="ARBA" id="ARBA00004647"/>
    </source>
</evidence>
<comment type="catalytic activity">
    <reaction evidence="8">
        <text>n ATP + n H2O + a microtubule = n ADP + n phosphate + (n+1) alpha/beta tubulin heterodimers.</text>
        <dbReference type="EC" id="5.6.1.1"/>
    </reaction>
</comment>
<evidence type="ECO:0000256" key="6">
    <source>
        <dbReference type="ARBA" id="ARBA00023212"/>
    </source>
</evidence>
<keyword evidence="2 8" id="KW-0963">Cytoplasm</keyword>
<dbReference type="OrthoDB" id="191529at2759"/>
<dbReference type="FunFam" id="3.40.50.300:FF:000159">
    <property type="entry name" value="Katanin p60 ATPase-containing subunit A1"/>
    <property type="match status" value="1"/>
</dbReference>
<dbReference type="EC" id="5.6.1.1" evidence="8"/>
<dbReference type="GO" id="GO:0005524">
    <property type="term" value="F:ATP binding"/>
    <property type="evidence" value="ECO:0007669"/>
    <property type="project" value="UniProtKB-KW"/>
</dbReference>
<dbReference type="AlphaFoldDB" id="A0A7G2CL06"/>
<dbReference type="InterPro" id="IPR050304">
    <property type="entry name" value="MT-severing_AAA_ATPase"/>
</dbReference>
<dbReference type="SMART" id="SM00382">
    <property type="entry name" value="AAA"/>
    <property type="match status" value="1"/>
</dbReference>
<dbReference type="InterPro" id="IPR003593">
    <property type="entry name" value="AAA+_ATPase"/>
</dbReference>
<reference evidence="11 12" key="1">
    <citation type="submission" date="2020-08" db="EMBL/GenBank/DDBJ databases">
        <authorList>
            <person name="Newling K."/>
            <person name="Davey J."/>
            <person name="Forrester S."/>
        </authorList>
    </citation>
    <scope>NUCLEOTIDE SEQUENCE [LARGE SCALE GENOMIC DNA]</scope>
    <source>
        <strain evidence="12">Crithidia deanei Carvalho (ATCC PRA-265)</strain>
    </source>
</reference>
<proteinExistence type="inferred from homology"/>
<gene>
    <name evidence="8" type="primary">KATNAL2</name>
    <name evidence="11" type="ORF">ADEAN_000711300</name>
</gene>
<dbReference type="Gene3D" id="3.40.50.300">
    <property type="entry name" value="P-loop containing nucleotide triphosphate hydrolases"/>
    <property type="match status" value="1"/>
</dbReference>
<evidence type="ECO:0000259" key="10">
    <source>
        <dbReference type="SMART" id="SM00382"/>
    </source>
</evidence>
<dbReference type="SUPFAM" id="SSF52540">
    <property type="entry name" value="P-loop containing nucleoside triphosphate hydrolases"/>
    <property type="match status" value="1"/>
</dbReference>
<dbReference type="InterPro" id="IPR003959">
    <property type="entry name" value="ATPase_AAA_core"/>
</dbReference>
<protein>
    <recommendedName>
        <fullName evidence="8">Katanin p60 ATPase-containing subunit A-like 2</fullName>
        <shortName evidence="8">Katanin p60 subunit A-like 2</shortName>
        <ecNumber evidence="8">5.6.1.1</ecNumber>
    </recommendedName>
    <alternativeName>
        <fullName evidence="8">p60 katanin-like 2</fullName>
    </alternativeName>
</protein>
<dbReference type="GO" id="GO:0008568">
    <property type="term" value="F:microtubule severing ATPase activity"/>
    <property type="evidence" value="ECO:0007669"/>
    <property type="project" value="UniProtKB-EC"/>
</dbReference>
<dbReference type="GO" id="GO:0000922">
    <property type="term" value="C:spindle pole"/>
    <property type="evidence" value="ECO:0007669"/>
    <property type="project" value="UniProtKB-SubCell"/>
</dbReference>
<evidence type="ECO:0000256" key="2">
    <source>
        <dbReference type="ARBA" id="ARBA00022490"/>
    </source>
</evidence>
<dbReference type="InterPro" id="IPR006594">
    <property type="entry name" value="LisH"/>
</dbReference>
<evidence type="ECO:0000256" key="4">
    <source>
        <dbReference type="ARBA" id="ARBA00022741"/>
    </source>
</evidence>
<dbReference type="Proteomes" id="UP000515908">
    <property type="component" value="Chromosome 14"/>
</dbReference>
<dbReference type="Gene3D" id="1.10.8.60">
    <property type="match status" value="1"/>
</dbReference>
<comment type="similarity">
    <text evidence="8">Belongs to the AAA ATPase family. Katanin p60 subunit A1 subfamily. A-like 2 sub-subfamily.</text>
</comment>
<dbReference type="GO" id="GO:0016887">
    <property type="term" value="F:ATP hydrolysis activity"/>
    <property type="evidence" value="ECO:0007669"/>
    <property type="project" value="InterPro"/>
</dbReference>
<dbReference type="GO" id="GO:0008017">
    <property type="term" value="F:microtubule binding"/>
    <property type="evidence" value="ECO:0007669"/>
    <property type="project" value="UniProtKB-UniRule"/>
</dbReference>
<dbReference type="VEuPathDB" id="TriTrypDB:ADEAN_000711300"/>
<comment type="function">
    <text evidence="8">Severs microtubules in vitro in an ATP-dependent manner. This activity may promote rapid reorganization of cellular microtubule arrays.</text>
</comment>
<dbReference type="Pfam" id="PF00004">
    <property type="entry name" value="AAA"/>
    <property type="match status" value="1"/>
</dbReference>
<evidence type="ECO:0000256" key="9">
    <source>
        <dbReference type="SAM" id="MobiDB-lite"/>
    </source>
</evidence>
<comment type="subcellular location">
    <subcellularLocation>
        <location evidence="1 8">Cytoplasm</location>
        <location evidence="1 8">Cytoskeleton</location>
        <location evidence="1 8">Spindle pole</location>
    </subcellularLocation>
    <subcellularLocation>
        <location evidence="8">Cytoplasm</location>
        <location evidence="8">Cytoskeleton</location>
    </subcellularLocation>
    <subcellularLocation>
        <location evidence="8">Cytoplasm</location>
    </subcellularLocation>
    <subcellularLocation>
        <location evidence="8">Cytoplasm</location>
        <location evidence="8">Cytoskeleton</location>
        <location evidence="8">Spindle</location>
    </subcellularLocation>
    <text evidence="8">Localizes within the cytoplasm, partially overlapping with microtubules in interphase and to the mitotic spindle and spindle poles during mitosis.</text>
</comment>
<evidence type="ECO:0000256" key="7">
    <source>
        <dbReference type="ARBA" id="ARBA00023235"/>
    </source>
</evidence>
<evidence type="ECO:0000256" key="8">
    <source>
        <dbReference type="HAMAP-Rule" id="MF_03025"/>
    </source>
</evidence>
<dbReference type="InterPro" id="IPR027497">
    <property type="entry name" value="Katanin_p60_AL2"/>
</dbReference>
<dbReference type="InterPro" id="IPR041569">
    <property type="entry name" value="AAA_lid_3"/>
</dbReference>
<keyword evidence="6 8" id="KW-0206">Cytoskeleton</keyword>
<dbReference type="Pfam" id="PF09336">
    <property type="entry name" value="Vps4_C"/>
    <property type="match status" value="1"/>
</dbReference>
<name>A0A7G2CL06_9TRYP</name>
<sequence length="566" mass="62646">MKNLQPLSNRMGAAGGSSLAQVKTQQLAREEEQKQRSKRIKGAVVLCEQLLLDQGYVNSLQALQQESGITLNQFCVADNIDMLSILSEFEEFYEWKYQKKPKLFRNRSGQEDDVKVVTEGGEKVMVRKSKYTGNSAPPADSAAVNPGYGVVDTQNNEGGGNSARKGGGSAGPNYKSKLSNIKPAGGISKDLAKKKKNTEEESNNMDFGLSGQKVQMNEVTEEDNGAPGEEDEGENSFYGRALKPLPVFPTQEMADLAQNIMRDILNTNPAVRWKDIAELEQAKHLLKEAVVMPVKYPELFEGMVRPWKGILLFGPPGTGKTLLAKAVATECKTTFFNISASSVVSKWRGDSEKLIRMLFDLAVHYSPSTVFIDEIDSIMSARGNEGEHEGSRRMKTELLTQMDGLAKRKGGEVVFVLAASNVPWDLDTAMLRRLEKRILVTLPTHYARELIFKKLLSTKVMDAETFDWSACASKTDGMSAADVDIVCREAMMRPIRKMIEKLESFRGNNATQLARKELEQMRLSAESKVSLEDVEASIDATKSSVRAEDLKTYDEWTAQYGSGMSA</sequence>
<organism evidence="11 12">
    <name type="scientific">Angomonas deanei</name>
    <dbReference type="NCBI Taxonomy" id="59799"/>
    <lineage>
        <taxon>Eukaryota</taxon>
        <taxon>Discoba</taxon>
        <taxon>Euglenozoa</taxon>
        <taxon>Kinetoplastea</taxon>
        <taxon>Metakinetoplastina</taxon>
        <taxon>Trypanosomatida</taxon>
        <taxon>Trypanosomatidae</taxon>
        <taxon>Strigomonadinae</taxon>
        <taxon>Angomonas</taxon>
    </lineage>
</organism>
<dbReference type="InterPro" id="IPR015415">
    <property type="entry name" value="Spast_Vps4_C"/>
</dbReference>
<dbReference type="PANTHER" id="PTHR23074">
    <property type="entry name" value="AAA DOMAIN-CONTAINING"/>
    <property type="match status" value="1"/>
</dbReference>
<evidence type="ECO:0000256" key="5">
    <source>
        <dbReference type="ARBA" id="ARBA00022840"/>
    </source>
</evidence>
<dbReference type="GO" id="GO:0051013">
    <property type="term" value="P:microtubule severing"/>
    <property type="evidence" value="ECO:0007669"/>
    <property type="project" value="UniProtKB-UniRule"/>
</dbReference>